<evidence type="ECO:0000256" key="5">
    <source>
        <dbReference type="ARBA" id="ARBA00022525"/>
    </source>
</evidence>
<evidence type="ECO:0000256" key="6">
    <source>
        <dbReference type="ARBA" id="ARBA00023143"/>
    </source>
</evidence>
<keyword evidence="6 7" id="KW-0975">Bacterial flagellum</keyword>
<dbReference type="Pfam" id="PF06429">
    <property type="entry name" value="Flg_bbr_C"/>
    <property type="match status" value="1"/>
</dbReference>
<dbReference type="EMBL" id="PUIA01000038">
    <property type="protein sequence ID" value="PQO30706.1"/>
    <property type="molecule type" value="Genomic_DNA"/>
</dbReference>
<dbReference type="GO" id="GO:0044780">
    <property type="term" value="P:bacterial-type flagellum assembly"/>
    <property type="evidence" value="ECO:0007669"/>
    <property type="project" value="InterPro"/>
</dbReference>
<evidence type="ECO:0000256" key="4">
    <source>
        <dbReference type="ARBA" id="ARBA00016244"/>
    </source>
</evidence>
<comment type="caution">
    <text evidence="11">The sequence shown here is derived from an EMBL/GenBank/DDBJ whole genome shotgun (WGS) entry which is preliminary data.</text>
</comment>
<dbReference type="GO" id="GO:0005576">
    <property type="term" value="C:extracellular region"/>
    <property type="evidence" value="ECO:0007669"/>
    <property type="project" value="UniProtKB-SubCell"/>
</dbReference>
<dbReference type="PRINTS" id="PR01005">
    <property type="entry name" value="FLGHOOKAP1"/>
</dbReference>
<sequence length="566" mass="61169">MSLFSSLQQANNALQAAQVGLQVTGNNIANVNTPDYLRQRVIYTPAPTQAVGNLRLGLGVQVEAIVQQVDHFLEERLRGSRSDLAKGEAEENTFTQLDALIGELSDTDLSTSLNNFFGSINDILNQPEDLGVRNLTILRGQTLADDISRMYQRVRQVQLDTNDRIRDAAGTINGLLTDIADLNEKITVMEGGVTQSDAVGLRDQRQRKLTELSELIGIRAVEQKNGSVSVFAGGEYLVTDGIARQVYADEEPRDGANFVDIKIVDFESPLQTDTGKLAGLVNSRDHILGDFLGQLNNFAKSFAFEFNKVFSSGQGLTGYESIEAEHFVSADQWNDALDQVGLPFTPENGSFQVKLLNRQTGVTETHDIFVQLNGTNDDTSLEDLRAALDDIDGLSASISLEGQLQISADQPNIEFAFADDTSGVLASLGVGTFFTGSSATDLGVNELVSGDPSKFAASRSGIGKDTDNALDLASFSDRALDSFSGTTVSAFYKDLVGGVAQTAAVTKGITEGFRVFKDTLEGQKLGVSGVNLDEEAVRMITFQRQFQASSRMIATLDELLEIMVNL</sequence>
<dbReference type="Pfam" id="PF00460">
    <property type="entry name" value="Flg_bb_rod"/>
    <property type="match status" value="1"/>
</dbReference>
<name>A0A2S8FEX0_9BACT</name>
<evidence type="ECO:0000256" key="2">
    <source>
        <dbReference type="ARBA" id="ARBA00004613"/>
    </source>
</evidence>
<dbReference type="GO" id="GO:0005198">
    <property type="term" value="F:structural molecule activity"/>
    <property type="evidence" value="ECO:0007669"/>
    <property type="project" value="UniProtKB-UniRule"/>
</dbReference>
<dbReference type="AlphaFoldDB" id="A0A2S8FEX0"/>
<dbReference type="RefSeq" id="WP_105354701.1">
    <property type="nucleotide sequence ID" value="NZ_PUIA01000038.1"/>
</dbReference>
<keyword evidence="11" id="KW-0966">Cell projection</keyword>
<dbReference type="PROSITE" id="PS00588">
    <property type="entry name" value="FLAGELLA_BB_ROD"/>
    <property type="match status" value="1"/>
</dbReference>
<evidence type="ECO:0000259" key="10">
    <source>
        <dbReference type="Pfam" id="PF22638"/>
    </source>
</evidence>
<dbReference type="GO" id="GO:0009424">
    <property type="term" value="C:bacterial-type flagellum hook"/>
    <property type="evidence" value="ECO:0007669"/>
    <property type="project" value="UniProtKB-UniRule"/>
</dbReference>
<dbReference type="NCBIfam" id="TIGR02492">
    <property type="entry name" value="flgK_ends"/>
    <property type="match status" value="1"/>
</dbReference>
<proteinExistence type="inferred from homology"/>
<evidence type="ECO:0000256" key="7">
    <source>
        <dbReference type="RuleBase" id="RU362065"/>
    </source>
</evidence>
<comment type="subcellular location">
    <subcellularLocation>
        <location evidence="1 7">Bacterial flagellum</location>
    </subcellularLocation>
    <subcellularLocation>
        <location evidence="2 7">Secreted</location>
    </subcellularLocation>
</comment>
<evidence type="ECO:0000256" key="1">
    <source>
        <dbReference type="ARBA" id="ARBA00004365"/>
    </source>
</evidence>
<evidence type="ECO:0000259" key="8">
    <source>
        <dbReference type="Pfam" id="PF00460"/>
    </source>
</evidence>
<dbReference type="OrthoDB" id="9802553at2"/>
<keyword evidence="5 7" id="KW-0964">Secreted</keyword>
<keyword evidence="11" id="KW-0282">Flagellum</keyword>
<feature type="domain" description="Flagellar basal body rod protein N-terminal" evidence="8">
    <location>
        <begin position="8"/>
        <end position="36"/>
    </location>
</feature>
<comment type="similarity">
    <text evidence="3 7">Belongs to the flagella basal body rod proteins family.</text>
</comment>
<dbReference type="Pfam" id="PF22638">
    <property type="entry name" value="FlgK_D1"/>
    <property type="match status" value="1"/>
</dbReference>
<feature type="domain" description="Flagellar hook-associated protein FlgK helical" evidence="10">
    <location>
        <begin position="95"/>
        <end position="318"/>
    </location>
</feature>
<feature type="domain" description="Flagellar basal-body/hook protein C-terminal" evidence="9">
    <location>
        <begin position="527"/>
        <end position="566"/>
    </location>
</feature>
<dbReference type="SUPFAM" id="SSF64518">
    <property type="entry name" value="Phase 1 flagellin"/>
    <property type="match status" value="1"/>
</dbReference>
<dbReference type="InterPro" id="IPR019776">
    <property type="entry name" value="Flagellar_basal_body_rod_CS"/>
</dbReference>
<dbReference type="InterPro" id="IPR002371">
    <property type="entry name" value="FlgK"/>
</dbReference>
<gene>
    <name evidence="7 11" type="primary">flgK</name>
    <name evidence="11" type="ORF">C5Y96_14695</name>
</gene>
<dbReference type="Proteomes" id="UP000240009">
    <property type="component" value="Unassembled WGS sequence"/>
</dbReference>
<organism evidence="11 12">
    <name type="scientific">Blastopirellula marina</name>
    <dbReference type="NCBI Taxonomy" id="124"/>
    <lineage>
        <taxon>Bacteria</taxon>
        <taxon>Pseudomonadati</taxon>
        <taxon>Planctomycetota</taxon>
        <taxon>Planctomycetia</taxon>
        <taxon>Pirellulales</taxon>
        <taxon>Pirellulaceae</taxon>
        <taxon>Blastopirellula</taxon>
    </lineage>
</organism>
<reference evidence="11 12" key="1">
    <citation type="submission" date="2018-02" db="EMBL/GenBank/DDBJ databases">
        <title>Comparative genomes isolates from brazilian mangrove.</title>
        <authorList>
            <person name="Araujo J.E."/>
            <person name="Taketani R.G."/>
            <person name="Silva M.C.P."/>
            <person name="Loureco M.V."/>
            <person name="Andreote F.D."/>
        </authorList>
    </citation>
    <scope>NUCLEOTIDE SEQUENCE [LARGE SCALE GENOMIC DNA]</scope>
    <source>
        <strain evidence="11 12">HEX-2 MGV</strain>
    </source>
</reference>
<dbReference type="PANTHER" id="PTHR30033:SF1">
    <property type="entry name" value="FLAGELLAR HOOK-ASSOCIATED PROTEIN 1"/>
    <property type="match status" value="1"/>
</dbReference>
<dbReference type="InterPro" id="IPR010930">
    <property type="entry name" value="Flg_bb/hook_C_dom"/>
</dbReference>
<accession>A0A2S8FEX0</accession>
<evidence type="ECO:0000259" key="9">
    <source>
        <dbReference type="Pfam" id="PF06429"/>
    </source>
</evidence>
<evidence type="ECO:0000313" key="11">
    <source>
        <dbReference type="EMBL" id="PQO30706.1"/>
    </source>
</evidence>
<dbReference type="PANTHER" id="PTHR30033">
    <property type="entry name" value="FLAGELLAR HOOK-ASSOCIATED PROTEIN 1"/>
    <property type="match status" value="1"/>
</dbReference>
<protein>
    <recommendedName>
        <fullName evidence="4 7">Flagellar hook-associated protein 1</fullName>
        <shortName evidence="7">HAP1</shortName>
    </recommendedName>
</protein>
<dbReference type="InterPro" id="IPR001444">
    <property type="entry name" value="Flag_bb_rod_N"/>
</dbReference>
<dbReference type="InterPro" id="IPR053927">
    <property type="entry name" value="FlgK_helical"/>
</dbReference>
<evidence type="ECO:0000313" key="12">
    <source>
        <dbReference type="Proteomes" id="UP000240009"/>
    </source>
</evidence>
<evidence type="ECO:0000256" key="3">
    <source>
        <dbReference type="ARBA" id="ARBA00009677"/>
    </source>
</evidence>
<keyword evidence="11" id="KW-0969">Cilium</keyword>